<comment type="caution">
    <text evidence="2">The sequence shown here is derived from an EMBL/GenBank/DDBJ whole genome shotgun (WGS) entry which is preliminary data.</text>
</comment>
<dbReference type="InterPro" id="IPR046673">
    <property type="entry name" value="ToxA_N"/>
</dbReference>
<dbReference type="Proteomes" id="UP000560470">
    <property type="component" value="Unassembled WGS sequence"/>
</dbReference>
<dbReference type="Pfam" id="PF20178">
    <property type="entry name" value="ToxA_N"/>
    <property type="match status" value="1"/>
</dbReference>
<sequence>MLPPSINEPPASDVMLAQCPSMGATVSAQFADRPRLEAVVEQMLATTLTQKYPGMALDLSRTQLATPQADGRYTFERLTTKALDYLADGAALDFSAVGSHAFFLTEQAPTPITTPAGDALDMMQVEALIRELAWSLPIGLQDALTAYWNPAGELPSRWSLLSESLVQALQISVLTQPGLSDIERETVQQVIDFPDSYPRQQNNDSNTLVYELETYLNSASGNSVLFASELLLERTVNTHTVVLLCHPGGKIETFSSMDAFNQHWGSALTAQYSVDSLSCKRYEVYGDAFGHQAELILNQQLLNIEAVKLPCSFGKAKLQALYHELSDPTPCFANTTQVQAQFQNVLSPQLPDWLQNASHIPKKNYSRYSLGLANSKRLSRGHTFLSGITDINAFTTAALSKALDAEQQSLPASDEEAALPETYAPDKVLITVTPAADAEDTAQGISTESMSLTDLVITCLKGRPAGTFTLAHRDGLPLPGWLTADFITRNGGLIERLDIGKAYSDYLETQLLNHTPESFARKRQLVAQLCYQLPLQALELHLKQPSSVSALAAGYVATLLQHNANEASIGSKGFVDTPSVIIQPLALLRAAQAEPDVVSAMFIIEAQDKSKGPHLLYRPFYAHALCEFATRDALLNAISQPGELHDSVLAWMSDEARAVYDNGDLLAPHPLDVGLNAESVPDSPLPTAQLADQREVDKSLTSMNFSSAQSFLYFYIVEALTNVGGDGASLNKTKRWAALLEMGGGPFDALLQPQQRAPVLLTAWLGTLVNQLTPDLPALNSNDPITREVAIADMTLNLAILLAESMPVASTTEPVDATLKDQALRPPAPRQSQEGRQLSSNVVLTENVIGYYYGANKKLDSALEFGYTFFQNRMPYGHWANVTSFFGFACFEALPEASSDGPYRGLYRIDNAWHLNVYGILFKVIMLDDERVAIVRASSGTRGPRVKVDEQGNWSFDMSLRVKGGSVLKRLATERTRRAQIPPAVAGL</sequence>
<dbReference type="AlphaFoldDB" id="A0A7Y7RMM6"/>
<evidence type="ECO:0000313" key="3">
    <source>
        <dbReference type="Proteomes" id="UP000560470"/>
    </source>
</evidence>
<evidence type="ECO:0000313" key="2">
    <source>
        <dbReference type="EMBL" id="NVZ55059.1"/>
    </source>
</evidence>
<dbReference type="RefSeq" id="WP_177032509.1">
    <property type="nucleotide sequence ID" value="NZ_JACAOZ010000003.1"/>
</dbReference>
<name>A0A7Y7RMM6_9PSED</name>
<proteinExistence type="predicted"/>
<evidence type="ECO:0000259" key="1">
    <source>
        <dbReference type="Pfam" id="PF20178"/>
    </source>
</evidence>
<reference evidence="2 3" key="1">
    <citation type="submission" date="2020-04" db="EMBL/GenBank/DDBJ databases">
        <title>Molecular characterization of pseudomonads from Agaricus bisporus reveal novel blotch 2 pathogens in Western Europe.</title>
        <authorList>
            <person name="Taparia T."/>
            <person name="Krijger M."/>
            <person name="Haynes E."/>
            <person name="Elpinstone J.G."/>
            <person name="Noble R."/>
            <person name="Van Der Wolf J."/>
        </authorList>
    </citation>
    <scope>NUCLEOTIDE SEQUENCE [LARGE SCALE GENOMIC DNA]</scope>
    <source>
        <strain evidence="2 3">B7002</strain>
    </source>
</reference>
<protein>
    <recommendedName>
        <fullName evidence="1">Dermonecrotic toxin N-terminal domain-containing protein</fullName>
    </recommendedName>
</protein>
<dbReference type="EMBL" id="JACAOZ010000003">
    <property type="protein sequence ID" value="NVZ55059.1"/>
    <property type="molecule type" value="Genomic_DNA"/>
</dbReference>
<organism evidence="2 3">
    <name type="scientific">Pseudomonas edaphica</name>
    <dbReference type="NCBI Taxonomy" id="2006980"/>
    <lineage>
        <taxon>Bacteria</taxon>
        <taxon>Pseudomonadati</taxon>
        <taxon>Pseudomonadota</taxon>
        <taxon>Gammaproteobacteria</taxon>
        <taxon>Pseudomonadales</taxon>
        <taxon>Pseudomonadaceae</taxon>
        <taxon>Pseudomonas</taxon>
    </lineage>
</organism>
<accession>A0A7Y7RMM6</accession>
<gene>
    <name evidence="2" type="ORF">HX797_02210</name>
</gene>
<feature type="domain" description="Dermonecrotic toxin N-terminal" evidence="1">
    <location>
        <begin position="386"/>
        <end position="639"/>
    </location>
</feature>